<organism evidence="3">
    <name type="scientific">Brugia pahangi</name>
    <name type="common">Filarial nematode worm</name>
    <dbReference type="NCBI Taxonomy" id="6280"/>
    <lineage>
        <taxon>Eukaryota</taxon>
        <taxon>Metazoa</taxon>
        <taxon>Ecdysozoa</taxon>
        <taxon>Nematoda</taxon>
        <taxon>Chromadorea</taxon>
        <taxon>Rhabditida</taxon>
        <taxon>Spirurina</taxon>
        <taxon>Spiruromorpha</taxon>
        <taxon>Filarioidea</taxon>
        <taxon>Onchocercidae</taxon>
        <taxon>Brugia</taxon>
    </lineage>
</organism>
<evidence type="ECO:0000313" key="3">
    <source>
        <dbReference type="WBParaSite" id="BPAG_0001118701-mRNA-1"/>
    </source>
</evidence>
<evidence type="ECO:0000313" key="2">
    <source>
        <dbReference type="Proteomes" id="UP000278627"/>
    </source>
</evidence>
<proteinExistence type="predicted"/>
<sequence length="75" mass="8709">MDFLSGRGKDFFTIHVIIFQFLSYSFKRGTKNEKGWSCRGRPLKTEFGAIMGMKLATTARRKKGKGRVRILLYPY</sequence>
<reference evidence="1 2" key="2">
    <citation type="submission" date="2018-11" db="EMBL/GenBank/DDBJ databases">
        <authorList>
            <consortium name="Pathogen Informatics"/>
        </authorList>
    </citation>
    <scope>NUCLEOTIDE SEQUENCE [LARGE SCALE GENOMIC DNA]</scope>
</reference>
<evidence type="ECO:0000313" key="1">
    <source>
        <dbReference type="EMBL" id="VDN92335.1"/>
    </source>
</evidence>
<protein>
    <submittedName>
        <fullName evidence="1 3">Uncharacterized protein</fullName>
    </submittedName>
</protein>
<reference evidence="3" key="1">
    <citation type="submission" date="2017-02" db="UniProtKB">
        <authorList>
            <consortium name="WormBaseParasite"/>
        </authorList>
    </citation>
    <scope>IDENTIFICATION</scope>
</reference>
<name>A0A0N4TRC0_BRUPA</name>
<accession>A0A0N4TRC0</accession>
<dbReference type="EMBL" id="UZAD01013216">
    <property type="protein sequence ID" value="VDN92335.1"/>
    <property type="molecule type" value="Genomic_DNA"/>
</dbReference>
<dbReference type="WBParaSite" id="BPAG_0001118701-mRNA-1">
    <property type="protein sequence ID" value="BPAG_0001118701-mRNA-1"/>
    <property type="gene ID" value="BPAG_0001118701"/>
</dbReference>
<gene>
    <name evidence="1" type="ORF">BPAG_LOCUS11149</name>
</gene>
<keyword evidence="2" id="KW-1185">Reference proteome</keyword>
<dbReference type="AlphaFoldDB" id="A0A0N4TRC0"/>
<dbReference type="Proteomes" id="UP000278627">
    <property type="component" value="Unassembled WGS sequence"/>
</dbReference>